<gene>
    <name evidence="2" type="ORF">AVDCRST_MAG85-769</name>
</gene>
<sequence length="114" mass="12584">AHLLDRAWWAAGRLARRRDDAPRRCRLAGPGERRQLAHRVGQVAGADVGRSRAVEQDSARDDARDGRRIRGPRAPAEHVRQVDEPGRNAPADGGRGDGRAPVVRRVAGRRQRPP</sequence>
<feature type="compositionally biased region" description="Basic and acidic residues" evidence="1">
    <location>
        <begin position="75"/>
        <end position="86"/>
    </location>
</feature>
<dbReference type="EMBL" id="CADCVT010000082">
    <property type="protein sequence ID" value="CAA9482629.1"/>
    <property type="molecule type" value="Genomic_DNA"/>
</dbReference>
<accession>A0A6J4S150</accession>
<evidence type="ECO:0000256" key="1">
    <source>
        <dbReference type="SAM" id="MobiDB-lite"/>
    </source>
</evidence>
<dbReference type="AlphaFoldDB" id="A0A6J4S150"/>
<name>A0A6J4S150_9ACTN</name>
<proteinExistence type="predicted"/>
<protein>
    <submittedName>
        <fullName evidence="2">Uncharacterized protein</fullName>
    </submittedName>
</protein>
<organism evidence="2">
    <name type="scientific">uncultured Solirubrobacteraceae bacterium</name>
    <dbReference type="NCBI Taxonomy" id="1162706"/>
    <lineage>
        <taxon>Bacteria</taxon>
        <taxon>Bacillati</taxon>
        <taxon>Actinomycetota</taxon>
        <taxon>Thermoleophilia</taxon>
        <taxon>Solirubrobacterales</taxon>
        <taxon>Solirubrobacteraceae</taxon>
        <taxon>environmental samples</taxon>
    </lineage>
</organism>
<feature type="non-terminal residue" evidence="2">
    <location>
        <position position="114"/>
    </location>
</feature>
<reference evidence="2" key="1">
    <citation type="submission" date="2020-02" db="EMBL/GenBank/DDBJ databases">
        <authorList>
            <person name="Meier V. D."/>
        </authorList>
    </citation>
    <scope>NUCLEOTIDE SEQUENCE</scope>
    <source>
        <strain evidence="2">AVDCRST_MAG85</strain>
    </source>
</reference>
<feature type="compositionally biased region" description="Basic and acidic residues" evidence="1">
    <location>
        <begin position="49"/>
        <end position="68"/>
    </location>
</feature>
<feature type="non-terminal residue" evidence="2">
    <location>
        <position position="1"/>
    </location>
</feature>
<feature type="region of interest" description="Disordered" evidence="1">
    <location>
        <begin position="24"/>
        <end position="114"/>
    </location>
</feature>
<evidence type="ECO:0000313" key="2">
    <source>
        <dbReference type="EMBL" id="CAA9482629.1"/>
    </source>
</evidence>